<dbReference type="Proteomes" id="UP000800035">
    <property type="component" value="Unassembled WGS sequence"/>
</dbReference>
<reference evidence="3" key="1">
    <citation type="journal article" date="2020" name="Stud. Mycol.">
        <title>101 Dothideomycetes genomes: a test case for predicting lifestyles and emergence of pathogens.</title>
        <authorList>
            <person name="Haridas S."/>
            <person name="Albert R."/>
            <person name="Binder M."/>
            <person name="Bloem J."/>
            <person name="Labutti K."/>
            <person name="Salamov A."/>
            <person name="Andreopoulos B."/>
            <person name="Baker S."/>
            <person name="Barry K."/>
            <person name="Bills G."/>
            <person name="Bluhm B."/>
            <person name="Cannon C."/>
            <person name="Castanera R."/>
            <person name="Culley D."/>
            <person name="Daum C."/>
            <person name="Ezra D."/>
            <person name="Gonzalez J."/>
            <person name="Henrissat B."/>
            <person name="Kuo A."/>
            <person name="Liang C."/>
            <person name="Lipzen A."/>
            <person name="Lutzoni F."/>
            <person name="Magnuson J."/>
            <person name="Mondo S."/>
            <person name="Nolan M."/>
            <person name="Ohm R."/>
            <person name="Pangilinan J."/>
            <person name="Park H.-J."/>
            <person name="Ramirez L."/>
            <person name="Alfaro M."/>
            <person name="Sun H."/>
            <person name="Tritt A."/>
            <person name="Yoshinaga Y."/>
            <person name="Zwiers L.-H."/>
            <person name="Turgeon B."/>
            <person name="Goodwin S."/>
            <person name="Spatafora J."/>
            <person name="Crous P."/>
            <person name="Grigoriev I."/>
        </authorList>
    </citation>
    <scope>NUCLEOTIDE SEQUENCE</scope>
    <source>
        <strain evidence="3">CBS 675.92</strain>
    </source>
</reference>
<dbReference type="PANTHER" id="PTHR28093:SF1">
    <property type="entry name" value="MORPHOGENESIS-RELATED PROTEIN MSB1"/>
    <property type="match status" value="1"/>
</dbReference>
<name>A0A6A5TGW6_9PLEO</name>
<dbReference type="CDD" id="cd04401">
    <property type="entry name" value="RhoGAP_fMSB1"/>
    <property type="match status" value="1"/>
</dbReference>
<feature type="compositionally biased region" description="Basic and acidic residues" evidence="1">
    <location>
        <begin position="832"/>
        <end position="844"/>
    </location>
</feature>
<sequence length="1039" mass="113502">MPFFKNVFKSKDGSRSASKAGKHEQPATAPKPRWEDAWARKDVAPQEIQELIHVCTQELKARALDVPFILLPFRPASDPSAARNFIRNFFKAAYDETRQYEGDGLVQELRLAEPLTLCSIIKWCWSRLPGGVVNWDAYELFRIGESDSNFARHAFDTFIPLSVESEARKQIIFDFFDLLAATAARSKNNGMGGRKLSRMAGWWAFEFADDGKGFDGGYRTWERAADASSHLFFAYLRSLAPDSTALGGISNLPRSLQSLLTQTEYPPQAPLLMQVTTTKVVMIVDSVSPTPFALLRRAKNFEYRDDDAALQAFSAYDDPVKALTNECRRVLGKISSANESAVVPSLTNNDPSWSRFEDLGFSGILENPTPSANGKTPDGLRDFSSLRGGPHSKTNDFGRPTTPSWADFLSSGFPDENKQTSTLLSPSAKLPPIGEAARVHSSQSHIRNGLQAEEDLEPGELASISRFDLDETFWFVWMLSLAGEETPARKGAFGRCALIETDIQGAKWLVIEEQVKGASDGPEEGAYIAEKKSMFSWTRRGRLGRRKSTGKKPNKEPYNRTTQNTPMSKTSIGPDQQARVQAAAAQLAQNQRDVKAAEELATRRGRMDDAASTKTNSVLTLQPHLLSDAAPAMKWDKKFGEGAKDRDALRSKYLGDINAGRGSRDNLLNAANGTKSALSNNHSTRDLPALPPPEKESHSMKANVPPSPAVLPTNPSTDALNQRPAGSTSTGQANHPPIPPTALDEKPVHTSDIMEQHPALRKTVPERKAAPTPGPAEVRPSEEQASGPSPESKKTPPKKLKKEKGGGGGFRKLFGRKKTEPAGPTQVGPEGPRSDSRIEEHYDTPARAPSPSISLERPPPIRAASPDAISAISATYHEPALQVASSPSKHEQQEATQAFSRFDQGPMEEMPAFAPEDSDSDDAAPTIPRHAPPAPPIESDSAKQGQPTMDDVSEESVDLALQQVPSQDRWAQIRRNAAERAARLSEEQHRRSQSQSARTDEGETSGEETIESRVARIKARVAELTGNVEGQPATAGARR</sequence>
<protein>
    <recommendedName>
        <fullName evidence="2">Meiotically up-regulated protein Msb1/Mug8 domain-containing protein</fullName>
    </recommendedName>
</protein>
<evidence type="ECO:0000259" key="2">
    <source>
        <dbReference type="Pfam" id="PF08101"/>
    </source>
</evidence>
<feature type="compositionally biased region" description="Polar residues" evidence="1">
    <location>
        <begin position="559"/>
        <end position="574"/>
    </location>
</feature>
<feature type="compositionally biased region" description="Basic and acidic residues" evidence="1">
    <location>
        <begin position="743"/>
        <end position="755"/>
    </location>
</feature>
<keyword evidence="4" id="KW-1185">Reference proteome</keyword>
<dbReference type="InterPro" id="IPR012965">
    <property type="entry name" value="Msb1/Mug8_dom"/>
</dbReference>
<proteinExistence type="predicted"/>
<dbReference type="AlphaFoldDB" id="A0A6A5TGW6"/>
<evidence type="ECO:0000256" key="1">
    <source>
        <dbReference type="SAM" id="MobiDB-lite"/>
    </source>
</evidence>
<feature type="compositionally biased region" description="Polar residues" evidence="1">
    <location>
        <begin position="713"/>
        <end position="733"/>
    </location>
</feature>
<dbReference type="OrthoDB" id="3362494at2759"/>
<feature type="region of interest" description="Disordered" evidence="1">
    <location>
        <begin position="674"/>
        <end position="1014"/>
    </location>
</feature>
<feature type="region of interest" description="Disordered" evidence="1">
    <location>
        <begin position="542"/>
        <end position="595"/>
    </location>
</feature>
<dbReference type="Pfam" id="PF08101">
    <property type="entry name" value="Msb1-Mug8_dom"/>
    <property type="match status" value="1"/>
</dbReference>
<organism evidence="3 4">
    <name type="scientific">Byssothecium circinans</name>
    <dbReference type="NCBI Taxonomy" id="147558"/>
    <lineage>
        <taxon>Eukaryota</taxon>
        <taxon>Fungi</taxon>
        <taxon>Dikarya</taxon>
        <taxon>Ascomycota</taxon>
        <taxon>Pezizomycotina</taxon>
        <taxon>Dothideomycetes</taxon>
        <taxon>Pleosporomycetidae</taxon>
        <taxon>Pleosporales</taxon>
        <taxon>Massarineae</taxon>
        <taxon>Massarinaceae</taxon>
        <taxon>Byssothecium</taxon>
    </lineage>
</organism>
<feature type="compositionally biased region" description="Basic residues" evidence="1">
    <location>
        <begin position="542"/>
        <end position="552"/>
    </location>
</feature>
<dbReference type="EMBL" id="ML977014">
    <property type="protein sequence ID" value="KAF1951841.1"/>
    <property type="molecule type" value="Genomic_DNA"/>
</dbReference>
<dbReference type="PANTHER" id="PTHR28093">
    <property type="entry name" value="MORPHOGENESIS-RELATED PROTEIN MSB1"/>
    <property type="match status" value="1"/>
</dbReference>
<feature type="compositionally biased region" description="Low complexity" evidence="1">
    <location>
        <begin position="576"/>
        <end position="591"/>
    </location>
</feature>
<gene>
    <name evidence="3" type="ORF">CC80DRAFT_187504</name>
</gene>
<feature type="compositionally biased region" description="Basic and acidic residues" evidence="1">
    <location>
        <begin position="976"/>
        <end position="990"/>
    </location>
</feature>
<feature type="region of interest" description="Disordered" evidence="1">
    <location>
        <begin position="365"/>
        <end position="402"/>
    </location>
</feature>
<feature type="compositionally biased region" description="Low complexity" evidence="1">
    <location>
        <begin position="862"/>
        <end position="874"/>
    </location>
</feature>
<feature type="domain" description="Meiotically up-regulated protein Msb1/Mug8" evidence="2">
    <location>
        <begin position="43"/>
        <end position="514"/>
    </location>
</feature>
<dbReference type="InterPro" id="IPR037508">
    <property type="entry name" value="Msb1/Mug8"/>
</dbReference>
<feature type="region of interest" description="Disordered" evidence="1">
    <location>
        <begin position="1"/>
        <end position="33"/>
    </location>
</feature>
<evidence type="ECO:0000313" key="3">
    <source>
        <dbReference type="EMBL" id="KAF1951841.1"/>
    </source>
</evidence>
<evidence type="ECO:0000313" key="4">
    <source>
        <dbReference type="Proteomes" id="UP000800035"/>
    </source>
</evidence>
<accession>A0A6A5TGW6</accession>